<dbReference type="InterPro" id="IPR003959">
    <property type="entry name" value="ATPase_AAA_core"/>
</dbReference>
<dbReference type="InterPro" id="IPR050130">
    <property type="entry name" value="ClpA_ClpB"/>
</dbReference>
<dbReference type="SMART" id="SM01086">
    <property type="entry name" value="ClpB_D2-small"/>
    <property type="match status" value="1"/>
</dbReference>
<dbReference type="PRINTS" id="PR00300">
    <property type="entry name" value="CLPPROTEASEA"/>
</dbReference>
<sequence length="351" mass="38019">MPYLTDRFHDQNRPRLGGGGRPPPPAAVAARLRTRVLGQDRAVDAVVRAIALARAGAHDPGRPLANLLLVGPTGVGKTELVRRVAAELRSGPDDLCRVDMSALAQEHYAASFSGAPPGYAGSKEGFSVFDRSTVEGDPYTPGVVLFDEVEKAHPTVLRALLHVLDAGVLRLANGQQTVSFRNTFVFLTSNLGSAELARRWRRPWRGDHAVITDALRRFFDPEFLNRIDEVVEFSALGPDTARGVAELEVQALARRMRHRGVRLDVAEEAVRLLARRGFDPVYGARAVRRHVRTDLAAPVADEVLRVRPVGTSPVRVRVRVHEGRVIAEAEAEAVTDADADADAAAEADAAG</sequence>
<dbReference type="GO" id="GO:0008233">
    <property type="term" value="F:peptidase activity"/>
    <property type="evidence" value="ECO:0007669"/>
    <property type="project" value="UniProtKB-KW"/>
</dbReference>
<evidence type="ECO:0000259" key="6">
    <source>
        <dbReference type="SMART" id="SM01086"/>
    </source>
</evidence>
<dbReference type="PANTHER" id="PTHR11638:SF18">
    <property type="entry name" value="HEAT SHOCK PROTEIN 104"/>
    <property type="match status" value="1"/>
</dbReference>
<name>A0A8T8HX37_9PSEU</name>
<dbReference type="CDD" id="cd19499">
    <property type="entry name" value="RecA-like_ClpB_Hsp104-like"/>
    <property type="match status" value="1"/>
</dbReference>
<keyword evidence="1" id="KW-0547">Nucleotide-binding</keyword>
<feature type="compositionally biased region" description="Basic and acidic residues" evidence="4">
    <location>
        <begin position="1"/>
        <end position="13"/>
    </location>
</feature>
<feature type="domain" description="AAA+ ATPase" evidence="5">
    <location>
        <begin position="63"/>
        <end position="229"/>
    </location>
</feature>
<dbReference type="InterPro" id="IPR003593">
    <property type="entry name" value="AAA+_ATPase"/>
</dbReference>
<reference evidence="7" key="1">
    <citation type="submission" date="2021-04" db="EMBL/GenBank/DDBJ databases">
        <title>Saccharothrix algeriensis WGS.</title>
        <authorList>
            <person name="Stuskova K."/>
            <person name="Hakalova E."/>
            <person name="Tebbal A.B."/>
            <person name="Eichmeier A."/>
        </authorList>
    </citation>
    <scope>NUCLEOTIDE SEQUENCE</scope>
    <source>
        <strain evidence="7">NRRL B-24137</strain>
    </source>
</reference>
<dbReference type="InterPro" id="IPR001270">
    <property type="entry name" value="ClpA/B"/>
</dbReference>
<dbReference type="AlphaFoldDB" id="A0A8T8HX37"/>
<keyword evidence="7" id="KW-0645">Protease</keyword>
<dbReference type="Pfam" id="PF07724">
    <property type="entry name" value="AAA_2"/>
    <property type="match status" value="1"/>
</dbReference>
<gene>
    <name evidence="7" type="ORF">J7S33_30155</name>
</gene>
<dbReference type="PANTHER" id="PTHR11638">
    <property type="entry name" value="ATP-DEPENDENT CLP PROTEASE"/>
    <property type="match status" value="1"/>
</dbReference>
<dbReference type="SUPFAM" id="SSF52540">
    <property type="entry name" value="P-loop containing nucleoside triphosphate hydrolases"/>
    <property type="match status" value="1"/>
</dbReference>
<dbReference type="InterPro" id="IPR027417">
    <property type="entry name" value="P-loop_NTPase"/>
</dbReference>
<dbReference type="GO" id="GO:0005524">
    <property type="term" value="F:ATP binding"/>
    <property type="evidence" value="ECO:0007669"/>
    <property type="project" value="UniProtKB-KW"/>
</dbReference>
<feature type="region of interest" description="Disordered" evidence="4">
    <location>
        <begin position="1"/>
        <end position="26"/>
    </location>
</feature>
<feature type="domain" description="Clp ATPase C-terminal" evidence="6">
    <location>
        <begin position="236"/>
        <end position="327"/>
    </location>
</feature>
<dbReference type="EMBL" id="CP072788">
    <property type="protein sequence ID" value="QTR03173.1"/>
    <property type="molecule type" value="Genomic_DNA"/>
</dbReference>
<dbReference type="Gene3D" id="1.10.8.60">
    <property type="match status" value="1"/>
</dbReference>
<keyword evidence="7" id="KW-0378">Hydrolase</keyword>
<organism evidence="7 8">
    <name type="scientific">Saccharothrix algeriensis</name>
    <dbReference type="NCBI Taxonomy" id="173560"/>
    <lineage>
        <taxon>Bacteria</taxon>
        <taxon>Bacillati</taxon>
        <taxon>Actinomycetota</taxon>
        <taxon>Actinomycetes</taxon>
        <taxon>Pseudonocardiales</taxon>
        <taxon>Pseudonocardiaceae</taxon>
        <taxon>Saccharothrix</taxon>
    </lineage>
</organism>
<proteinExistence type="predicted"/>
<evidence type="ECO:0000259" key="5">
    <source>
        <dbReference type="SMART" id="SM00382"/>
    </source>
</evidence>
<evidence type="ECO:0000313" key="8">
    <source>
        <dbReference type="Proteomes" id="UP000671828"/>
    </source>
</evidence>
<dbReference type="GO" id="GO:0006508">
    <property type="term" value="P:proteolysis"/>
    <property type="evidence" value="ECO:0007669"/>
    <property type="project" value="UniProtKB-KW"/>
</dbReference>
<dbReference type="GO" id="GO:0005737">
    <property type="term" value="C:cytoplasm"/>
    <property type="evidence" value="ECO:0007669"/>
    <property type="project" value="TreeGrafter"/>
</dbReference>
<evidence type="ECO:0000256" key="2">
    <source>
        <dbReference type="ARBA" id="ARBA00022840"/>
    </source>
</evidence>
<evidence type="ECO:0000256" key="3">
    <source>
        <dbReference type="ARBA" id="ARBA00023186"/>
    </source>
</evidence>
<evidence type="ECO:0000256" key="4">
    <source>
        <dbReference type="SAM" id="MobiDB-lite"/>
    </source>
</evidence>
<dbReference type="GO" id="GO:0016887">
    <property type="term" value="F:ATP hydrolysis activity"/>
    <property type="evidence" value="ECO:0007669"/>
    <property type="project" value="InterPro"/>
</dbReference>
<dbReference type="SMART" id="SM00382">
    <property type="entry name" value="AAA"/>
    <property type="match status" value="1"/>
</dbReference>
<evidence type="ECO:0000256" key="1">
    <source>
        <dbReference type="ARBA" id="ARBA00022741"/>
    </source>
</evidence>
<dbReference type="Pfam" id="PF10431">
    <property type="entry name" value="ClpB_D2-small"/>
    <property type="match status" value="1"/>
</dbReference>
<keyword evidence="2 7" id="KW-0067">ATP-binding</keyword>
<evidence type="ECO:0000313" key="7">
    <source>
        <dbReference type="EMBL" id="QTR03173.1"/>
    </source>
</evidence>
<keyword evidence="3" id="KW-0143">Chaperone</keyword>
<dbReference type="GO" id="GO:0034605">
    <property type="term" value="P:cellular response to heat"/>
    <property type="evidence" value="ECO:0007669"/>
    <property type="project" value="TreeGrafter"/>
</dbReference>
<dbReference type="InterPro" id="IPR019489">
    <property type="entry name" value="Clp_ATPase_C"/>
</dbReference>
<dbReference type="Gene3D" id="3.40.50.300">
    <property type="entry name" value="P-loop containing nucleotide triphosphate hydrolases"/>
    <property type="match status" value="1"/>
</dbReference>
<dbReference type="Proteomes" id="UP000671828">
    <property type="component" value="Chromosome"/>
</dbReference>
<protein>
    <submittedName>
        <fullName evidence="7">ATP-dependent Clp protease ATP-binding subunit</fullName>
    </submittedName>
</protein>
<accession>A0A8T8HX37</accession>